<keyword evidence="6" id="KW-0732">Signal</keyword>
<protein>
    <recommendedName>
        <fullName evidence="7">Ig-like domain-containing protein</fullName>
    </recommendedName>
</protein>
<comment type="subcellular location">
    <subcellularLocation>
        <location evidence="1">Membrane</location>
        <topology evidence="1">Single-pass type I membrane protein</topology>
    </subcellularLocation>
</comment>
<evidence type="ECO:0000256" key="2">
    <source>
        <dbReference type="ARBA" id="ARBA00023136"/>
    </source>
</evidence>
<sequence length="691" mass="78917">MFRSCVIVILIIFILVTNSIVHSTLPGKQNHTIVLLDLKSDNHNLPIHQFLSNIIQSIINKQDSSERYHYIKTGSMITIDCIVFNIKHKFQNELLHLIQKPIQQQTVNIHLNQLYYSNCASINKKTNLYDINCNYLSFYQESINNHNNNNEINGYNEFPYSQIDIFRYTIHQVNNSFNGRWMCYSDNISSKIHNLIISDTQDSEVQSYVPLPIPSSTSVSVKCDYTLSSNVTNITELHKYNSNAHDQEFINVTRITWELVINSFDQPKPKRFTDPDVSKTKIDCQIAGQQQRRDKRQVDYDVYYPSKSVRLETNLSPDYFVQVGTILEIKCTAEPGNPPPKLSLLRQRFDESKATVIQTKTRHLSQSNSFINIHKDIAQEFMVTLSEEDNGASFFCEVISTGIKSSKVRSDSVRYNISFPPRAVYVQSYPEGLIAESSQKMFSCQTDSMGSNPPAILKWQQLDSAGAIISLESLKKSVNIDFIKQSNGAVVTRSNLTVLATRVLNGRRFECSVVFNDSKTLLRSEGFLEVMFSPNNIRLTAQPINGVPEAGRLELTCATSSCHPPAVIRWLEISPDKIKEKNKNIEEHLQYTNLFSNELTDLAQLETNQGDFGGTKVLSTLIITKTYRSHQNTIYQCLVNHTGMNKPVLSEHRLQILYPQQFISSVFQISQLQDNLLRYSVKLLEEILQMT</sequence>
<dbReference type="GO" id="GO:0005886">
    <property type="term" value="C:plasma membrane"/>
    <property type="evidence" value="ECO:0007669"/>
    <property type="project" value="TreeGrafter"/>
</dbReference>
<dbReference type="AlphaFoldDB" id="A0AA85BM43"/>
<keyword evidence="3" id="KW-1015">Disulfide bond</keyword>
<proteinExistence type="predicted"/>
<evidence type="ECO:0000256" key="6">
    <source>
        <dbReference type="SAM" id="SignalP"/>
    </source>
</evidence>
<name>A0AA85BM43_9TREM</name>
<dbReference type="InterPro" id="IPR013783">
    <property type="entry name" value="Ig-like_fold"/>
</dbReference>
<evidence type="ECO:0000256" key="1">
    <source>
        <dbReference type="ARBA" id="ARBA00004479"/>
    </source>
</evidence>
<dbReference type="GO" id="GO:0098609">
    <property type="term" value="P:cell-cell adhesion"/>
    <property type="evidence" value="ECO:0007669"/>
    <property type="project" value="TreeGrafter"/>
</dbReference>
<evidence type="ECO:0000259" key="7">
    <source>
        <dbReference type="PROSITE" id="PS50835"/>
    </source>
</evidence>
<dbReference type="SUPFAM" id="SSF48726">
    <property type="entry name" value="Immunoglobulin"/>
    <property type="match status" value="1"/>
</dbReference>
<dbReference type="InterPro" id="IPR051275">
    <property type="entry name" value="Cell_adhesion_signaling"/>
</dbReference>
<accession>A0AA85BM43</accession>
<evidence type="ECO:0000256" key="4">
    <source>
        <dbReference type="ARBA" id="ARBA00023180"/>
    </source>
</evidence>
<evidence type="ECO:0000313" key="9">
    <source>
        <dbReference type="WBParaSite" id="SMTH1_67440.1"/>
    </source>
</evidence>
<dbReference type="InterPro" id="IPR036179">
    <property type="entry name" value="Ig-like_dom_sf"/>
</dbReference>
<evidence type="ECO:0000313" key="8">
    <source>
        <dbReference type="Proteomes" id="UP000050791"/>
    </source>
</evidence>
<feature type="signal peptide" evidence="6">
    <location>
        <begin position="1"/>
        <end position="19"/>
    </location>
</feature>
<dbReference type="PROSITE" id="PS50835">
    <property type="entry name" value="IG_LIKE"/>
    <property type="match status" value="2"/>
</dbReference>
<reference evidence="9" key="1">
    <citation type="submission" date="2023-11" db="UniProtKB">
        <authorList>
            <consortium name="WormBaseParasite"/>
        </authorList>
    </citation>
    <scope>IDENTIFICATION</scope>
</reference>
<dbReference type="PANTHER" id="PTHR11640">
    <property type="entry name" value="NEPHRIN"/>
    <property type="match status" value="1"/>
</dbReference>
<keyword evidence="4" id="KW-0325">Glycoprotein</keyword>
<feature type="domain" description="Ig-like" evidence="7">
    <location>
        <begin position="421"/>
        <end position="522"/>
    </location>
</feature>
<dbReference type="InterPro" id="IPR007110">
    <property type="entry name" value="Ig-like_dom"/>
</dbReference>
<keyword evidence="2" id="KW-0472">Membrane</keyword>
<dbReference type="PANTHER" id="PTHR11640:SF31">
    <property type="entry name" value="IRREGULAR CHIASM C-ROUGHEST PROTEIN-RELATED"/>
    <property type="match status" value="1"/>
</dbReference>
<dbReference type="WBParaSite" id="SMTH1_67440.1">
    <property type="protein sequence ID" value="SMTH1_67440.1"/>
    <property type="gene ID" value="SMTH1_67440"/>
</dbReference>
<evidence type="ECO:0000256" key="5">
    <source>
        <dbReference type="ARBA" id="ARBA00023319"/>
    </source>
</evidence>
<feature type="chain" id="PRO_5041700633" description="Ig-like domain-containing protein" evidence="6">
    <location>
        <begin position="20"/>
        <end position="691"/>
    </location>
</feature>
<dbReference type="GO" id="GO:0005911">
    <property type="term" value="C:cell-cell junction"/>
    <property type="evidence" value="ECO:0007669"/>
    <property type="project" value="TreeGrafter"/>
</dbReference>
<feature type="domain" description="Ig-like" evidence="7">
    <location>
        <begin position="534"/>
        <end position="650"/>
    </location>
</feature>
<evidence type="ECO:0000256" key="3">
    <source>
        <dbReference type="ARBA" id="ARBA00023157"/>
    </source>
</evidence>
<dbReference type="Gene3D" id="2.60.40.10">
    <property type="entry name" value="Immunoglobulins"/>
    <property type="match status" value="3"/>
</dbReference>
<keyword evidence="5" id="KW-0393">Immunoglobulin domain</keyword>
<dbReference type="Proteomes" id="UP000050791">
    <property type="component" value="Unassembled WGS sequence"/>
</dbReference>
<dbReference type="GO" id="GO:0050839">
    <property type="term" value="F:cell adhesion molecule binding"/>
    <property type="evidence" value="ECO:0007669"/>
    <property type="project" value="TreeGrafter"/>
</dbReference>
<organism evidence="8 9">
    <name type="scientific">Schistosoma mattheei</name>
    <dbReference type="NCBI Taxonomy" id="31246"/>
    <lineage>
        <taxon>Eukaryota</taxon>
        <taxon>Metazoa</taxon>
        <taxon>Spiralia</taxon>
        <taxon>Lophotrochozoa</taxon>
        <taxon>Platyhelminthes</taxon>
        <taxon>Trematoda</taxon>
        <taxon>Digenea</taxon>
        <taxon>Strigeidida</taxon>
        <taxon>Schistosomatoidea</taxon>
        <taxon>Schistosomatidae</taxon>
        <taxon>Schistosoma</taxon>
    </lineage>
</organism>